<dbReference type="EMBL" id="BAAFSV010000005">
    <property type="protein sequence ID" value="GAB1319647.1"/>
    <property type="molecule type" value="Genomic_DNA"/>
</dbReference>
<dbReference type="SMART" id="SM00213">
    <property type="entry name" value="UBQ"/>
    <property type="match status" value="1"/>
</dbReference>
<comment type="caution">
    <text evidence="2">The sequence shown here is derived from an EMBL/GenBank/DDBJ whole genome shotgun (WGS) entry which is preliminary data.</text>
</comment>
<evidence type="ECO:0000259" key="1">
    <source>
        <dbReference type="PROSITE" id="PS50053"/>
    </source>
</evidence>
<dbReference type="Proteomes" id="UP001628179">
    <property type="component" value="Unassembled WGS sequence"/>
</dbReference>
<feature type="domain" description="Ubiquitin-like" evidence="1">
    <location>
        <begin position="184"/>
        <end position="257"/>
    </location>
</feature>
<reference evidence="2 3" key="1">
    <citation type="submission" date="2024-09" db="EMBL/GenBank/DDBJ databases">
        <title>Itraconazole resistance in Madurella fahalii resulting from another homologue of gene encoding cytochrome P450 14-alpha sterol demethylase (CYP51).</title>
        <authorList>
            <person name="Yoshioka I."/>
            <person name="Fahal A.H."/>
            <person name="Kaneko S."/>
            <person name="Yaguchi T."/>
        </authorList>
    </citation>
    <scope>NUCLEOTIDE SEQUENCE [LARGE SCALE GENOMIC DNA]</scope>
    <source>
        <strain evidence="2 3">IFM 68171</strain>
    </source>
</reference>
<dbReference type="InterPro" id="IPR029071">
    <property type="entry name" value="Ubiquitin-like_domsf"/>
</dbReference>
<dbReference type="GeneID" id="98180599"/>
<dbReference type="SUPFAM" id="SSF54236">
    <property type="entry name" value="Ubiquitin-like"/>
    <property type="match status" value="1"/>
</dbReference>
<evidence type="ECO:0000313" key="3">
    <source>
        <dbReference type="Proteomes" id="UP001628179"/>
    </source>
</evidence>
<protein>
    <recommendedName>
        <fullName evidence="1">Ubiquitin-like domain-containing protein</fullName>
    </recommendedName>
</protein>
<dbReference type="RefSeq" id="XP_070921377.1">
    <property type="nucleotide sequence ID" value="XM_071065276.1"/>
</dbReference>
<dbReference type="Gene3D" id="3.10.20.90">
    <property type="entry name" value="Phosphatidylinositol 3-kinase Catalytic Subunit, Chain A, domain 1"/>
    <property type="match status" value="1"/>
</dbReference>
<name>A0ABQ0GPH6_9PEZI</name>
<keyword evidence="3" id="KW-1185">Reference proteome</keyword>
<proteinExistence type="predicted"/>
<evidence type="ECO:0000313" key="2">
    <source>
        <dbReference type="EMBL" id="GAB1319647.1"/>
    </source>
</evidence>
<dbReference type="InterPro" id="IPR000626">
    <property type="entry name" value="Ubiquitin-like_dom"/>
</dbReference>
<accession>A0ABQ0GPH6</accession>
<gene>
    <name evidence="2" type="ORF">MFIFM68171_09857</name>
</gene>
<organism evidence="2 3">
    <name type="scientific">Madurella fahalii</name>
    <dbReference type="NCBI Taxonomy" id="1157608"/>
    <lineage>
        <taxon>Eukaryota</taxon>
        <taxon>Fungi</taxon>
        <taxon>Dikarya</taxon>
        <taxon>Ascomycota</taxon>
        <taxon>Pezizomycotina</taxon>
        <taxon>Sordariomycetes</taxon>
        <taxon>Sordariomycetidae</taxon>
        <taxon>Sordariales</taxon>
        <taxon>Sordariales incertae sedis</taxon>
        <taxon>Madurella</taxon>
    </lineage>
</organism>
<dbReference type="Pfam" id="PF00240">
    <property type="entry name" value="ubiquitin"/>
    <property type="match status" value="1"/>
</dbReference>
<dbReference type="CDD" id="cd17039">
    <property type="entry name" value="Ubl_ubiquitin_like"/>
    <property type="match status" value="1"/>
</dbReference>
<sequence>MVISASLIAVGKTYFANTIALDNDKLRISFQRTVRVPEWHRKIRRLPDLGRLPLFPVDQYARSLPTQVVQKGGIFIPLYQQDATWIRFEYRGGSKHRGSSPLYYYLIRVYAARANVGSAEPGSAFSLARNDYVKVPGQWRVEGVPAKPDVDRQFVAPPLDSEATDAEKMIAMDCMIKIMPVRAFDIGVRIGSGVTQTVSVVPEMAVVELKALLGTMEEYSMLPHQQELIFATTTLQDDEQLGTYNLQEGNVLHLIRKHDHDEWPSLFNYEMYKNLQFTAIKWNKDVVTTKLHVYILNSKTFRDITGKLPPKSPVSIEQYADALIGVLGETNGEGHDEAEWMNNSEDWLDYQHLTCMAGGPAEPML</sequence>
<dbReference type="PROSITE" id="PS50053">
    <property type="entry name" value="UBIQUITIN_2"/>
    <property type="match status" value="1"/>
</dbReference>